<accession>A0A9D1HXQ4</accession>
<reference evidence="5" key="1">
    <citation type="submission" date="2020-10" db="EMBL/GenBank/DDBJ databases">
        <authorList>
            <person name="Gilroy R."/>
        </authorList>
    </citation>
    <scope>NUCLEOTIDE SEQUENCE</scope>
    <source>
        <strain evidence="5">ChiHjej12B11-29160</strain>
    </source>
</reference>
<dbReference type="AlphaFoldDB" id="A0A9D1HXQ4"/>
<sequence length="271" mass="29274">MRLIALGDCCGDRYVDDGLFYPGGQAVNVAVNAKRDGAEVSAFLGIFGDDYMAEHIQAALAQEDITCERCRIAHGRTPSAGVRIVQGDRVFTGGKRDSVAHLFRMRIVREDLELLSKFDVCHTTNDAGVDTELAEIHAVVPLSYDFSTGHDDAYLQQICPNIDIAFFSDAELDAEGVDRLIARAHELGTGIVVVTKGSQGSVCSDHGKRYEQGIVPVHAVDAMGAGDSFAAAFLVRYFETRDIPCAMTFAADRAAHTCTFNGAFGHPGKIR</sequence>
<dbReference type="InterPro" id="IPR029056">
    <property type="entry name" value="Ribokinase-like"/>
</dbReference>
<dbReference type="GO" id="GO:0016301">
    <property type="term" value="F:kinase activity"/>
    <property type="evidence" value="ECO:0007669"/>
    <property type="project" value="UniProtKB-KW"/>
</dbReference>
<dbReference type="PANTHER" id="PTHR43085">
    <property type="entry name" value="HEXOKINASE FAMILY MEMBER"/>
    <property type="match status" value="1"/>
</dbReference>
<evidence type="ECO:0000256" key="3">
    <source>
        <dbReference type="ARBA" id="ARBA00022777"/>
    </source>
</evidence>
<evidence type="ECO:0000259" key="4">
    <source>
        <dbReference type="Pfam" id="PF00294"/>
    </source>
</evidence>
<dbReference type="EMBL" id="DVMQ01000017">
    <property type="protein sequence ID" value="HIU24508.1"/>
    <property type="molecule type" value="Genomic_DNA"/>
</dbReference>
<evidence type="ECO:0000313" key="6">
    <source>
        <dbReference type="Proteomes" id="UP000824078"/>
    </source>
</evidence>
<dbReference type="InterPro" id="IPR050306">
    <property type="entry name" value="PfkB_Carbo_kinase"/>
</dbReference>
<evidence type="ECO:0000313" key="5">
    <source>
        <dbReference type="EMBL" id="HIU24508.1"/>
    </source>
</evidence>
<organism evidence="5 6">
    <name type="scientific">Candidatus Coprovicinus avistercoris</name>
    <dbReference type="NCBI Taxonomy" id="2840754"/>
    <lineage>
        <taxon>Bacteria</taxon>
        <taxon>Bacillati</taxon>
        <taxon>Actinomycetota</taxon>
        <taxon>Coriobacteriia</taxon>
        <taxon>Coriobacteriales</taxon>
        <taxon>Coriobacteriaceae</taxon>
        <taxon>Coriobacteriaceae incertae sedis</taxon>
        <taxon>Candidatus Coprovicinus</taxon>
    </lineage>
</organism>
<feature type="domain" description="Carbohydrate kinase PfkB" evidence="4">
    <location>
        <begin position="17"/>
        <end position="261"/>
    </location>
</feature>
<comment type="caution">
    <text evidence="5">The sequence shown here is derived from an EMBL/GenBank/DDBJ whole genome shotgun (WGS) entry which is preliminary data.</text>
</comment>
<proteinExistence type="inferred from homology"/>
<protein>
    <submittedName>
        <fullName evidence="5">Carbohydrate kinase</fullName>
    </submittedName>
</protein>
<dbReference type="SUPFAM" id="SSF53613">
    <property type="entry name" value="Ribokinase-like"/>
    <property type="match status" value="1"/>
</dbReference>
<evidence type="ECO:0000256" key="2">
    <source>
        <dbReference type="ARBA" id="ARBA00022679"/>
    </source>
</evidence>
<dbReference type="Pfam" id="PF00294">
    <property type="entry name" value="PfkB"/>
    <property type="match status" value="1"/>
</dbReference>
<keyword evidence="2" id="KW-0808">Transferase</keyword>
<keyword evidence="3 5" id="KW-0418">Kinase</keyword>
<dbReference type="InterPro" id="IPR011611">
    <property type="entry name" value="PfkB_dom"/>
</dbReference>
<reference evidence="5" key="2">
    <citation type="journal article" date="2021" name="PeerJ">
        <title>Extensive microbial diversity within the chicken gut microbiome revealed by metagenomics and culture.</title>
        <authorList>
            <person name="Gilroy R."/>
            <person name="Ravi A."/>
            <person name="Getino M."/>
            <person name="Pursley I."/>
            <person name="Horton D.L."/>
            <person name="Alikhan N.F."/>
            <person name="Baker D."/>
            <person name="Gharbi K."/>
            <person name="Hall N."/>
            <person name="Watson M."/>
            <person name="Adriaenssens E.M."/>
            <person name="Foster-Nyarko E."/>
            <person name="Jarju S."/>
            <person name="Secka A."/>
            <person name="Antonio M."/>
            <person name="Oren A."/>
            <person name="Chaudhuri R.R."/>
            <person name="La Ragione R."/>
            <person name="Hildebrand F."/>
            <person name="Pallen M.J."/>
        </authorList>
    </citation>
    <scope>NUCLEOTIDE SEQUENCE</scope>
    <source>
        <strain evidence="5">ChiHjej12B11-29160</strain>
    </source>
</reference>
<dbReference type="PANTHER" id="PTHR43085:SF41">
    <property type="entry name" value="FRUCTOSELYSINE 6-KINASE"/>
    <property type="match status" value="1"/>
</dbReference>
<comment type="similarity">
    <text evidence="1">Belongs to the carbohydrate kinase PfkB family.</text>
</comment>
<dbReference type="Gene3D" id="3.40.1190.20">
    <property type="match status" value="1"/>
</dbReference>
<evidence type="ECO:0000256" key="1">
    <source>
        <dbReference type="ARBA" id="ARBA00010688"/>
    </source>
</evidence>
<name>A0A9D1HXQ4_9ACTN</name>
<dbReference type="Proteomes" id="UP000824078">
    <property type="component" value="Unassembled WGS sequence"/>
</dbReference>
<gene>
    <name evidence="5" type="ORF">IAD17_06255</name>
</gene>